<dbReference type="InterPro" id="IPR016040">
    <property type="entry name" value="NAD(P)-bd_dom"/>
</dbReference>
<dbReference type="AlphaFoldDB" id="A0A2M9Y6V7"/>
<sequence>MKVFVYGGSGLVGGHLVTELLNGGHEVFAGSRKPESQKGSSNLHWVFADSSQLTKGLEVLEKVDAAYFLSPPGQTNQYEILSPWIEKAKQVGLKKLVLMTAMGVDHAPPEAPFRKTEILLEGAGIPWNIIRPNWFNQNFHTFWIAGIKQDGKIYFPGGSAKTSFIDARDIASVASVLLTTTNNENQAFTLTGPESIDHNQVADHLTKVSGKQIAYVDVDPKVFESSLVSAGLSKDYAAFLVMIAGALKEGFASPILNTVKTLTGKEPISFAQYAKDFANAWK</sequence>
<evidence type="ECO:0000313" key="3">
    <source>
        <dbReference type="Proteomes" id="UP000297891"/>
    </source>
</evidence>
<evidence type="ECO:0000313" key="2">
    <source>
        <dbReference type="EMBL" id="TGK95728.1"/>
    </source>
</evidence>
<dbReference type="OrthoDB" id="339107at2"/>
<keyword evidence="3" id="KW-1185">Reference proteome</keyword>
<dbReference type="RefSeq" id="WP_100789307.1">
    <property type="nucleotide sequence ID" value="NZ_NPDQ01000001.1"/>
</dbReference>
<dbReference type="PANTHER" id="PTHR43162">
    <property type="match status" value="1"/>
</dbReference>
<dbReference type="InterPro" id="IPR036291">
    <property type="entry name" value="NAD(P)-bd_dom_sf"/>
</dbReference>
<dbReference type="Gene3D" id="3.40.50.720">
    <property type="entry name" value="NAD(P)-binding Rossmann-like Domain"/>
    <property type="match status" value="1"/>
</dbReference>
<dbReference type="Proteomes" id="UP000297891">
    <property type="component" value="Unassembled WGS sequence"/>
</dbReference>
<organism evidence="2 3">
    <name type="scientific">Leptospira brenneri</name>
    <dbReference type="NCBI Taxonomy" id="2023182"/>
    <lineage>
        <taxon>Bacteria</taxon>
        <taxon>Pseudomonadati</taxon>
        <taxon>Spirochaetota</taxon>
        <taxon>Spirochaetia</taxon>
        <taxon>Leptospirales</taxon>
        <taxon>Leptospiraceae</taxon>
        <taxon>Leptospira</taxon>
    </lineage>
</organism>
<evidence type="ECO:0000259" key="1">
    <source>
        <dbReference type="Pfam" id="PF13460"/>
    </source>
</evidence>
<dbReference type="SUPFAM" id="SSF51735">
    <property type="entry name" value="NAD(P)-binding Rossmann-fold domains"/>
    <property type="match status" value="1"/>
</dbReference>
<reference evidence="2" key="1">
    <citation type="journal article" date="2019" name="PLoS Negl. Trop. Dis.">
        <title>Revisiting the worldwide diversity of Leptospira species in the environment.</title>
        <authorList>
            <person name="Vincent A.T."/>
            <person name="Schiettekatte O."/>
            <person name="Bourhy P."/>
            <person name="Veyrier F.J."/>
            <person name="Picardeau M."/>
        </authorList>
    </citation>
    <scope>NUCLEOTIDE SEQUENCE [LARGE SCALE GENOMIC DNA]</scope>
    <source>
        <strain evidence="2">201800277</strain>
    </source>
</reference>
<accession>A0A2M9Y6V7</accession>
<dbReference type="Pfam" id="PF13460">
    <property type="entry name" value="NAD_binding_10"/>
    <property type="match status" value="1"/>
</dbReference>
<gene>
    <name evidence="2" type="ORF">EHQ30_03575</name>
</gene>
<dbReference type="InterPro" id="IPR051604">
    <property type="entry name" value="Ergot_Alk_Oxidoreductase"/>
</dbReference>
<dbReference type="Gene3D" id="3.90.25.10">
    <property type="entry name" value="UDP-galactose 4-epimerase, domain 1"/>
    <property type="match status" value="1"/>
</dbReference>
<dbReference type="PANTHER" id="PTHR43162:SF1">
    <property type="entry name" value="PRESTALK A DIFFERENTIATION PROTEIN A"/>
    <property type="match status" value="1"/>
</dbReference>
<comment type="caution">
    <text evidence="2">The sequence shown here is derived from an EMBL/GenBank/DDBJ whole genome shotgun (WGS) entry which is preliminary data.</text>
</comment>
<dbReference type="EMBL" id="RQFP01000001">
    <property type="protein sequence ID" value="TGK95728.1"/>
    <property type="molecule type" value="Genomic_DNA"/>
</dbReference>
<feature type="domain" description="NAD(P)-binding" evidence="1">
    <location>
        <begin position="7"/>
        <end position="174"/>
    </location>
</feature>
<protein>
    <submittedName>
        <fullName evidence="2">Nucleoside-diphosphate sugar epimerase</fullName>
    </submittedName>
</protein>
<proteinExistence type="predicted"/>
<name>A0A2M9Y6V7_9LEPT</name>